<dbReference type="InterPro" id="IPR000551">
    <property type="entry name" value="MerR-type_HTH_dom"/>
</dbReference>
<keyword evidence="6 8" id="KW-0238">DNA-binding</keyword>
<keyword evidence="7 8" id="KW-0131">Cell cycle</keyword>
<dbReference type="InterPro" id="IPR009061">
    <property type="entry name" value="DNA-bd_dom_put_sf"/>
</dbReference>
<dbReference type="Gene3D" id="1.10.1660.10">
    <property type="match status" value="1"/>
</dbReference>
<keyword evidence="12" id="KW-1185">Reference proteome</keyword>
<dbReference type="InterPro" id="IPR023522">
    <property type="entry name" value="Chrosome_anchoring_RacA"/>
</dbReference>
<proteinExistence type="inferred from homology"/>
<dbReference type="EMBL" id="CP002207">
    <property type="protein sequence ID" value="ADP34214.1"/>
    <property type="molecule type" value="Genomic_DNA"/>
</dbReference>
<evidence type="ECO:0000256" key="4">
    <source>
        <dbReference type="ARBA" id="ARBA00022969"/>
    </source>
</evidence>
<dbReference type="PANTHER" id="PTHR30204:SF96">
    <property type="entry name" value="CHROMOSOME-ANCHORING PROTEIN RACA"/>
    <property type="match status" value="1"/>
</dbReference>
<keyword evidence="4 8" id="KW-0749">Sporulation</keyword>
<dbReference type="Proteomes" id="UP000006867">
    <property type="component" value="Chromosome"/>
</dbReference>
<name>A0ABM5M1V7_BACA1</name>
<feature type="region of interest" description="Disordered" evidence="9">
    <location>
        <begin position="153"/>
        <end position="173"/>
    </location>
</feature>
<dbReference type="NCBIfam" id="NF009648">
    <property type="entry name" value="PRK13182.1-4"/>
    <property type="match status" value="1"/>
</dbReference>
<keyword evidence="1 8" id="KW-0963">Cytoplasm</keyword>
<evidence type="ECO:0000313" key="11">
    <source>
        <dbReference type="EMBL" id="ADP34214.1"/>
    </source>
</evidence>
<comment type="similarity">
    <text evidence="8">Belongs to the RacA family.</text>
</comment>
<comment type="subcellular location">
    <subcellularLocation>
        <location evidence="8">Cytoplasm</location>
    </subcellularLocation>
    <text evidence="8">Localizes to cell poles and nucleoid.</text>
</comment>
<keyword evidence="3 8" id="KW-0159">Chromosome partition</keyword>
<dbReference type="SUPFAM" id="SSF46955">
    <property type="entry name" value="Putative DNA-binding domain"/>
    <property type="match status" value="1"/>
</dbReference>
<dbReference type="InterPro" id="IPR047057">
    <property type="entry name" value="MerR_fam"/>
</dbReference>
<evidence type="ECO:0000313" key="12">
    <source>
        <dbReference type="Proteomes" id="UP000006867"/>
    </source>
</evidence>
<evidence type="ECO:0000259" key="10">
    <source>
        <dbReference type="Pfam" id="PF13411"/>
    </source>
</evidence>
<dbReference type="PANTHER" id="PTHR30204">
    <property type="entry name" value="REDOX-CYCLING DRUG-SENSING TRANSCRIPTIONAL ACTIVATOR SOXR"/>
    <property type="match status" value="1"/>
</dbReference>
<comment type="function">
    <text evidence="8">Required for the formation of axial filaments and for anchoring the origin regions at the cell poles in sporulating cells, thus ensuring proper chromosome segregation in the prespore. Binds in a dispersed manner throughout the chromosome but preferentially to sites clustered in the origin portion of the chromosome, causing condensation of the chromosome and its remodeling into an elongated, anchored structure.</text>
</comment>
<keyword evidence="2 8" id="KW-0132">Cell division</keyword>
<protein>
    <recommendedName>
        <fullName evidence="8">Chromosome-anchoring protein RacA</fullName>
    </recommendedName>
</protein>
<evidence type="ECO:0000256" key="6">
    <source>
        <dbReference type="ARBA" id="ARBA00023125"/>
    </source>
</evidence>
<evidence type="ECO:0000256" key="1">
    <source>
        <dbReference type="ARBA" id="ARBA00022490"/>
    </source>
</evidence>
<reference evidence="11 12" key="1">
    <citation type="journal article" date="2011" name="Front. Microbiol.">
        <title>Genomic signatures of strain selection and enhancement in Bacillus atrophaeus var. globigii, a historical biowarfare simulant.</title>
        <authorList>
            <person name="Gibbons H.S."/>
            <person name="Broomall S.M."/>
            <person name="McNew L.A."/>
            <person name="Daligault H."/>
            <person name="Chapman C."/>
            <person name="Bruce D."/>
            <person name="Karavis M."/>
            <person name="Krepps M."/>
            <person name="McGregor P.A."/>
            <person name="Hong C."/>
            <person name="Park K.H."/>
            <person name="Akmal A."/>
            <person name="Feldman A."/>
            <person name="Lin J.S."/>
            <person name="Chang W.E."/>
            <person name="Higgs B.W."/>
            <person name="Demirev P."/>
            <person name="Lindquist J."/>
            <person name="Liem A."/>
            <person name="Fochler E."/>
            <person name="Read T.D."/>
            <person name="Tapia R."/>
            <person name="Johnson S."/>
            <person name="Bishop-Lilly K.A."/>
            <person name="Detter C."/>
            <person name="Han C."/>
            <person name="Sozhamannan S."/>
            <person name="Rosenzweig C.N."/>
            <person name="Skowronski E.W."/>
        </authorList>
    </citation>
    <scope>NUCLEOTIDE SEQUENCE [LARGE SCALE GENOMIC DNA]</scope>
    <source>
        <strain evidence="11 12">1942</strain>
    </source>
</reference>
<gene>
    <name evidence="8 11" type="primary">racA</name>
    <name evidence="11" type="ordered locus">BATR1942_16475</name>
</gene>
<dbReference type="Pfam" id="PF13411">
    <property type="entry name" value="MerR_1"/>
    <property type="match status" value="1"/>
</dbReference>
<dbReference type="RefSeq" id="WP_003326535.1">
    <property type="nucleotide sequence ID" value="NC_014639.1"/>
</dbReference>
<sequence>MNTNVVARELGVSTKTVQRWVKQLNLPAERNELGHYSFTEDDVNVLKSVQKQISEGVALQEVNVPRQHKKRSGFILQKTNGSASEQRIEQLEQKLSALLQQKQSEDKLLARLDELERQLKQKADEGVSYQLLQHRREIDDLHADLQSLASQTKHLSAAEPIPETAASSEKTKTRKKPLLSLFKFQT</sequence>
<feature type="DNA-binding region" description="H-T-H motif" evidence="8">
    <location>
        <begin position="3"/>
        <end position="23"/>
    </location>
</feature>
<dbReference type="CDD" id="cd04762">
    <property type="entry name" value="HTH_MerR-trunc"/>
    <property type="match status" value="1"/>
</dbReference>
<evidence type="ECO:0000256" key="3">
    <source>
        <dbReference type="ARBA" id="ARBA00022829"/>
    </source>
</evidence>
<evidence type="ECO:0000256" key="8">
    <source>
        <dbReference type="HAMAP-Rule" id="MF_01170"/>
    </source>
</evidence>
<accession>A0ABM5M1V7</accession>
<dbReference type="HAMAP" id="MF_01170">
    <property type="entry name" value="RacA"/>
    <property type="match status" value="1"/>
</dbReference>
<evidence type="ECO:0000256" key="2">
    <source>
        <dbReference type="ARBA" id="ARBA00022618"/>
    </source>
</evidence>
<organism evidence="11 12">
    <name type="scientific">Bacillus atrophaeus (strain 1942)</name>
    <dbReference type="NCBI Taxonomy" id="720555"/>
    <lineage>
        <taxon>Bacteria</taxon>
        <taxon>Bacillati</taxon>
        <taxon>Bacillota</taxon>
        <taxon>Bacilli</taxon>
        <taxon>Bacillales</taxon>
        <taxon>Bacillaceae</taxon>
        <taxon>Bacillus</taxon>
    </lineage>
</organism>
<feature type="domain" description="HTH merR-type" evidence="10">
    <location>
        <begin position="2"/>
        <end position="62"/>
    </location>
</feature>
<evidence type="ECO:0000256" key="9">
    <source>
        <dbReference type="SAM" id="MobiDB-lite"/>
    </source>
</evidence>
<feature type="coiled-coil region" evidence="8">
    <location>
        <begin position="81"/>
        <end position="151"/>
    </location>
</feature>
<evidence type="ECO:0000256" key="7">
    <source>
        <dbReference type="ARBA" id="ARBA00023306"/>
    </source>
</evidence>
<keyword evidence="5 8" id="KW-0175">Coiled coil</keyword>
<evidence type="ECO:0000256" key="5">
    <source>
        <dbReference type="ARBA" id="ARBA00023054"/>
    </source>
</evidence>